<evidence type="ECO:0000313" key="4">
    <source>
        <dbReference type="Proteomes" id="UP001408789"/>
    </source>
</evidence>
<name>A0AAP0CJY9_9ASTR</name>
<feature type="compositionally biased region" description="Basic and acidic residues" evidence="2">
    <location>
        <begin position="312"/>
        <end position="326"/>
    </location>
</feature>
<feature type="coiled-coil region" evidence="1">
    <location>
        <begin position="113"/>
        <end position="161"/>
    </location>
</feature>
<feature type="region of interest" description="Disordered" evidence="2">
    <location>
        <begin position="225"/>
        <end position="327"/>
    </location>
</feature>
<keyword evidence="4" id="KW-1185">Reference proteome</keyword>
<feature type="compositionally biased region" description="Acidic residues" evidence="2">
    <location>
        <begin position="252"/>
        <end position="275"/>
    </location>
</feature>
<accession>A0AAP0CJY9</accession>
<protein>
    <submittedName>
        <fullName evidence="3">Uncharacterized protein</fullName>
    </submittedName>
</protein>
<evidence type="ECO:0000313" key="3">
    <source>
        <dbReference type="EMBL" id="KAK9058106.1"/>
    </source>
</evidence>
<dbReference type="PANTHER" id="PTHR33018">
    <property type="entry name" value="OS10G0338966 PROTEIN-RELATED"/>
    <property type="match status" value="1"/>
</dbReference>
<comment type="caution">
    <text evidence="3">The sequence shown here is derived from an EMBL/GenBank/DDBJ whole genome shotgun (WGS) entry which is preliminary data.</text>
</comment>
<evidence type="ECO:0000256" key="2">
    <source>
        <dbReference type="SAM" id="MobiDB-lite"/>
    </source>
</evidence>
<sequence>MSIYNHRLGRGGYARLEQKLVESKVIDAGTMPSRSLLWYKARENKAGEIEDEAAKAIAAEIMKTEKKITNGQLKLDPGNDAMIVVLGKEKCGSLRGVGTGVNPSKFFNVPRQRGSMRQQMDVLQAQLEKEKQENVEKDEQINALNEKMAENEKKFLYAQEELQKYKAGNDQVRSWQQALSRNLQVMLTKYQKMMDQNTWLWTKRLHRSQSTQTVNLTMKQRSKGISELDSAQQAKSNFSEAGVTNYPRFSLVDEDEDDDDHDEEDEDTAEDDDMFEVSYRGDRVMDDVNDADDNDDAIMRSQDNDGQDDEYEVHGDHGNDDFENKADVSVQDDVGQGDEYVGDDEFENGDDVLLQEQLERPELEKAIRKVFNSSQLFFN</sequence>
<dbReference type="EMBL" id="JBCNJP010000023">
    <property type="protein sequence ID" value="KAK9058106.1"/>
    <property type="molecule type" value="Genomic_DNA"/>
</dbReference>
<gene>
    <name evidence="3" type="ORF">SSX86_022946</name>
</gene>
<dbReference type="AlphaFoldDB" id="A0AAP0CJY9"/>
<proteinExistence type="predicted"/>
<feature type="compositionally biased region" description="Polar residues" evidence="2">
    <location>
        <begin position="229"/>
        <end position="239"/>
    </location>
</feature>
<reference evidence="3 4" key="1">
    <citation type="submission" date="2024-04" db="EMBL/GenBank/DDBJ databases">
        <title>The reference genome of an endangered Asteraceae, Deinandra increscens subsp. villosa, native to the Central Coast of California.</title>
        <authorList>
            <person name="Guilliams M."/>
            <person name="Hasenstab-Lehman K."/>
            <person name="Meyer R."/>
            <person name="Mcevoy S."/>
        </authorList>
    </citation>
    <scope>NUCLEOTIDE SEQUENCE [LARGE SCALE GENOMIC DNA]</scope>
    <source>
        <tissue evidence="3">Leaf</tissue>
    </source>
</reference>
<keyword evidence="1" id="KW-0175">Coiled coil</keyword>
<feature type="compositionally biased region" description="Acidic residues" evidence="2">
    <location>
        <begin position="287"/>
        <end position="296"/>
    </location>
</feature>
<dbReference type="Proteomes" id="UP001408789">
    <property type="component" value="Unassembled WGS sequence"/>
</dbReference>
<dbReference type="PANTHER" id="PTHR33018:SF34">
    <property type="entry name" value="OS02G0472350 PROTEIN"/>
    <property type="match status" value="1"/>
</dbReference>
<organism evidence="3 4">
    <name type="scientific">Deinandra increscens subsp. villosa</name>
    <dbReference type="NCBI Taxonomy" id="3103831"/>
    <lineage>
        <taxon>Eukaryota</taxon>
        <taxon>Viridiplantae</taxon>
        <taxon>Streptophyta</taxon>
        <taxon>Embryophyta</taxon>
        <taxon>Tracheophyta</taxon>
        <taxon>Spermatophyta</taxon>
        <taxon>Magnoliopsida</taxon>
        <taxon>eudicotyledons</taxon>
        <taxon>Gunneridae</taxon>
        <taxon>Pentapetalae</taxon>
        <taxon>asterids</taxon>
        <taxon>campanulids</taxon>
        <taxon>Asterales</taxon>
        <taxon>Asteraceae</taxon>
        <taxon>Asteroideae</taxon>
        <taxon>Heliantheae alliance</taxon>
        <taxon>Madieae</taxon>
        <taxon>Madiinae</taxon>
        <taxon>Deinandra</taxon>
    </lineage>
</organism>
<evidence type="ECO:0000256" key="1">
    <source>
        <dbReference type="SAM" id="Coils"/>
    </source>
</evidence>